<feature type="compositionally biased region" description="Basic and acidic residues" evidence="1">
    <location>
        <begin position="32"/>
        <end position="52"/>
    </location>
</feature>
<name>A0ABZ2V3V2_9RHOB</name>
<organism evidence="4 5">
    <name type="scientific">Yoonia phaeophyticola</name>
    <dbReference type="NCBI Taxonomy" id="3137369"/>
    <lineage>
        <taxon>Bacteria</taxon>
        <taxon>Pseudomonadati</taxon>
        <taxon>Pseudomonadota</taxon>
        <taxon>Alphaproteobacteria</taxon>
        <taxon>Rhodobacterales</taxon>
        <taxon>Paracoccaceae</taxon>
        <taxon>Yoonia</taxon>
    </lineage>
</organism>
<evidence type="ECO:0000313" key="5">
    <source>
        <dbReference type="Proteomes" id="UP001440612"/>
    </source>
</evidence>
<feature type="region of interest" description="Disordered" evidence="1">
    <location>
        <begin position="142"/>
        <end position="168"/>
    </location>
</feature>
<dbReference type="Pfam" id="PF13202">
    <property type="entry name" value="EF-hand_5"/>
    <property type="match status" value="3"/>
</dbReference>
<dbReference type="SUPFAM" id="SSF47473">
    <property type="entry name" value="EF-hand"/>
    <property type="match status" value="1"/>
</dbReference>
<evidence type="ECO:0000313" key="4">
    <source>
        <dbReference type="EMBL" id="WZC48786.1"/>
    </source>
</evidence>
<dbReference type="Proteomes" id="UP001440612">
    <property type="component" value="Chromosome"/>
</dbReference>
<dbReference type="PROSITE" id="PS00018">
    <property type="entry name" value="EF_HAND_1"/>
    <property type="match status" value="2"/>
</dbReference>
<dbReference type="InterPro" id="IPR002048">
    <property type="entry name" value="EF_hand_dom"/>
</dbReference>
<feature type="region of interest" description="Disordered" evidence="1">
    <location>
        <begin position="28"/>
        <end position="52"/>
    </location>
</feature>
<feature type="domain" description="EF-hand" evidence="3">
    <location>
        <begin position="50"/>
        <end position="85"/>
    </location>
</feature>
<dbReference type="EMBL" id="CP150951">
    <property type="protein sequence ID" value="WZC48786.1"/>
    <property type="molecule type" value="Genomic_DNA"/>
</dbReference>
<dbReference type="PROSITE" id="PS50222">
    <property type="entry name" value="EF_HAND_2"/>
    <property type="match status" value="2"/>
</dbReference>
<evidence type="ECO:0000256" key="2">
    <source>
        <dbReference type="SAM" id="SignalP"/>
    </source>
</evidence>
<dbReference type="RefSeq" id="WP_341366899.1">
    <property type="nucleotide sequence ID" value="NZ_CP150951.2"/>
</dbReference>
<reference evidence="5" key="1">
    <citation type="submission" date="2024-04" db="EMBL/GenBank/DDBJ databases">
        <title>Phylogenomic analyses of a clade within the roseobacter group suggest taxonomic reassignments of species of the genera Aestuariivita, Citreicella, Loktanella, Nautella, Pelagibaca, Ruegeria, Thalassobius, Thiobacimonas and Tropicibacter, and the proposal o.</title>
        <authorList>
            <person name="Jeon C.O."/>
        </authorList>
    </citation>
    <scope>NUCLEOTIDE SEQUENCE [LARGE SCALE GENOMIC DNA]</scope>
    <source>
        <strain evidence="5">BS5-3</strain>
    </source>
</reference>
<gene>
    <name evidence="4" type="ORF">AABB29_18420</name>
</gene>
<sequence>MQRTTTAIAGAIATVLALSVALPVMAQSADDQGAREDRRGQSEQGHGQRRDRQRLAEFLELYDTNADGDITQEEVDAVRAARLAEFDADQDGQLSLSEYEALWLNAMRERMVDRFQSHDDDGDGLVTVDEFGENFANLVERADRNDDGVLNADDQRRPGGARPDTETE</sequence>
<feature type="chain" id="PRO_5045860510" evidence="2">
    <location>
        <begin position="27"/>
        <end position="168"/>
    </location>
</feature>
<dbReference type="InterPro" id="IPR018247">
    <property type="entry name" value="EF_Hand_1_Ca_BS"/>
</dbReference>
<dbReference type="Gene3D" id="1.10.238.10">
    <property type="entry name" value="EF-hand"/>
    <property type="match status" value="1"/>
</dbReference>
<keyword evidence="5" id="KW-1185">Reference proteome</keyword>
<feature type="signal peptide" evidence="2">
    <location>
        <begin position="1"/>
        <end position="26"/>
    </location>
</feature>
<keyword evidence="2" id="KW-0732">Signal</keyword>
<accession>A0ABZ2V3V2</accession>
<evidence type="ECO:0000259" key="3">
    <source>
        <dbReference type="PROSITE" id="PS50222"/>
    </source>
</evidence>
<evidence type="ECO:0000256" key="1">
    <source>
        <dbReference type="SAM" id="MobiDB-lite"/>
    </source>
</evidence>
<protein>
    <submittedName>
        <fullName evidence="4">EF-hand domain-containing protein</fullName>
    </submittedName>
</protein>
<feature type="domain" description="EF-hand" evidence="3">
    <location>
        <begin position="106"/>
        <end position="141"/>
    </location>
</feature>
<dbReference type="InterPro" id="IPR011992">
    <property type="entry name" value="EF-hand-dom_pair"/>
</dbReference>
<proteinExistence type="predicted"/>